<reference evidence="3 4" key="1">
    <citation type="journal article" date="2013" name="ISME J.">
        <title>A metabolic model for members of the genus Tetrasphaera involved in enhanced biological phosphorus removal.</title>
        <authorList>
            <person name="Kristiansen R."/>
            <person name="Nguyen H.T.T."/>
            <person name="Saunders A.M."/>
            <person name="Nielsen J.L."/>
            <person name="Wimmer R."/>
            <person name="Le V.Q."/>
            <person name="McIlroy S.J."/>
            <person name="Petrovski S."/>
            <person name="Seviour R.J."/>
            <person name="Calteau A."/>
            <person name="Nielsen K.L."/>
            <person name="Nielsen P.H."/>
        </authorList>
    </citation>
    <scope>NUCLEOTIDE SEQUENCE [LARGE SCALE GENOMIC DNA]</scope>
    <source>
        <strain evidence="3 4">T1-X7</strain>
    </source>
</reference>
<organism evidence="3 4">
    <name type="scientific">Nostocoides japonicum T1-X7</name>
    <dbReference type="NCBI Taxonomy" id="1194083"/>
    <lineage>
        <taxon>Bacteria</taxon>
        <taxon>Bacillati</taxon>
        <taxon>Actinomycetota</taxon>
        <taxon>Actinomycetes</taxon>
        <taxon>Micrococcales</taxon>
        <taxon>Intrasporangiaceae</taxon>
        <taxon>Nostocoides</taxon>
    </lineage>
</organism>
<dbReference type="STRING" id="1194083.BN12_70045"/>
<feature type="domain" description="ABC-type glycine betaine transport system substrate-binding" evidence="2">
    <location>
        <begin position="50"/>
        <end position="184"/>
    </location>
</feature>
<keyword evidence="4" id="KW-1185">Reference proteome</keyword>
<dbReference type="PROSITE" id="PS51257">
    <property type="entry name" value="PROKAR_LIPOPROTEIN"/>
    <property type="match status" value="1"/>
</dbReference>
<feature type="signal peptide" evidence="1">
    <location>
        <begin position="1"/>
        <end position="25"/>
    </location>
</feature>
<comment type="caution">
    <text evidence="3">The sequence shown here is derived from an EMBL/GenBank/DDBJ whole genome shotgun (WGS) entry which is preliminary data.</text>
</comment>
<dbReference type="AlphaFoldDB" id="A0A077M795"/>
<dbReference type="SUPFAM" id="SSF53850">
    <property type="entry name" value="Periplasmic binding protein-like II"/>
    <property type="match status" value="2"/>
</dbReference>
<dbReference type="Gene3D" id="3.40.190.10">
    <property type="entry name" value="Periplasmic binding protein-like II"/>
    <property type="match status" value="2"/>
</dbReference>
<dbReference type="InterPro" id="IPR007210">
    <property type="entry name" value="ABC_Gly_betaine_transp_sub-bd"/>
</dbReference>
<dbReference type="GO" id="GO:0043190">
    <property type="term" value="C:ATP-binding cassette (ABC) transporter complex"/>
    <property type="evidence" value="ECO:0007669"/>
    <property type="project" value="InterPro"/>
</dbReference>
<feature type="chain" id="PRO_5039134160" evidence="1">
    <location>
        <begin position="26"/>
        <end position="323"/>
    </location>
</feature>
<accession>A0A077M795</accession>
<dbReference type="GO" id="GO:0022857">
    <property type="term" value="F:transmembrane transporter activity"/>
    <property type="evidence" value="ECO:0007669"/>
    <property type="project" value="InterPro"/>
</dbReference>
<dbReference type="EMBL" id="CAJB01000403">
    <property type="protein sequence ID" value="CCH80029.1"/>
    <property type="molecule type" value="Genomic_DNA"/>
</dbReference>
<dbReference type="Gene3D" id="3.40.190.120">
    <property type="entry name" value="Osmoprotection protein (prox), domain 2"/>
    <property type="match status" value="2"/>
</dbReference>
<evidence type="ECO:0000259" key="2">
    <source>
        <dbReference type="Pfam" id="PF04069"/>
    </source>
</evidence>
<evidence type="ECO:0000313" key="3">
    <source>
        <dbReference type="EMBL" id="CCH80029.1"/>
    </source>
</evidence>
<evidence type="ECO:0000313" key="4">
    <source>
        <dbReference type="Proteomes" id="UP000035721"/>
    </source>
</evidence>
<dbReference type="RefSeq" id="WP_053079926.1">
    <property type="nucleotide sequence ID" value="NZ_HF570958.1"/>
</dbReference>
<protein>
    <submittedName>
        <fullName evidence="3">Putative Periplasmic glycine betaine/choline-binding (Lipo)protein of an ABC-type transport system-like protein</fullName>
    </submittedName>
</protein>
<dbReference type="OrthoDB" id="9781705at2"/>
<proteinExistence type="predicted"/>
<gene>
    <name evidence="3" type="ORF">BN12_70045</name>
</gene>
<dbReference type="Pfam" id="PF04069">
    <property type="entry name" value="OpuAC"/>
    <property type="match status" value="2"/>
</dbReference>
<keyword evidence="1" id="KW-0732">Signal</keyword>
<dbReference type="Proteomes" id="UP000035721">
    <property type="component" value="Unassembled WGS sequence"/>
</dbReference>
<evidence type="ECO:0000256" key="1">
    <source>
        <dbReference type="SAM" id="SignalP"/>
    </source>
</evidence>
<name>A0A077M795_9MICO</name>
<sequence>MNRKTFLTTAAAATVALGLAACGQAGSSSSNSGSSSGSGTGSSTKTIASQLIMGGPPEFKTRADGLPGLQKNYGVAFGKYTVTDVGGPVTVNALKNGQIDAADLFTTDPSIEANGFVILKDPKSNFAAQNVVPIINKAKASDGVKKVLNGVSAKLTTESLSELVGKVQNDKEDPDKVAQAWLKQAGLDASGTDAKGSVIHVGSANFPENVILADIYADALTAQGASVKRTLNIGSREKYYPALASGNLELFPEYTGTILQYIDKNATATSPQDVYAALQKALPSNLEALDISQAQDSDAIVVTKQTAEKYGLQSIGDLAKPVS</sequence>
<feature type="domain" description="ABC-type glycine betaine transport system substrate-binding" evidence="2">
    <location>
        <begin position="199"/>
        <end position="322"/>
    </location>
</feature>